<evidence type="ECO:0000259" key="3">
    <source>
        <dbReference type="Pfam" id="PF26640"/>
    </source>
</evidence>
<keyword evidence="5" id="KW-1185">Reference proteome</keyword>
<proteinExistence type="predicted"/>
<dbReference type="InterPro" id="IPR010730">
    <property type="entry name" value="HET"/>
</dbReference>
<reference evidence="4" key="1">
    <citation type="journal article" date="2023" name="Mol. Phylogenet. Evol.">
        <title>Genome-scale phylogeny and comparative genomics of the fungal order Sordariales.</title>
        <authorList>
            <person name="Hensen N."/>
            <person name="Bonometti L."/>
            <person name="Westerberg I."/>
            <person name="Brannstrom I.O."/>
            <person name="Guillou S."/>
            <person name="Cros-Aarteil S."/>
            <person name="Calhoun S."/>
            <person name="Haridas S."/>
            <person name="Kuo A."/>
            <person name="Mondo S."/>
            <person name="Pangilinan J."/>
            <person name="Riley R."/>
            <person name="LaButti K."/>
            <person name="Andreopoulos B."/>
            <person name="Lipzen A."/>
            <person name="Chen C."/>
            <person name="Yan M."/>
            <person name="Daum C."/>
            <person name="Ng V."/>
            <person name="Clum A."/>
            <person name="Steindorff A."/>
            <person name="Ohm R.A."/>
            <person name="Martin F."/>
            <person name="Silar P."/>
            <person name="Natvig D.O."/>
            <person name="Lalanne C."/>
            <person name="Gautier V."/>
            <person name="Ament-Velasquez S.L."/>
            <person name="Kruys A."/>
            <person name="Hutchinson M.I."/>
            <person name="Powell A.J."/>
            <person name="Barry K."/>
            <person name="Miller A.N."/>
            <person name="Grigoriev I.V."/>
            <person name="Debuchy R."/>
            <person name="Gladieux P."/>
            <person name="Hiltunen Thoren M."/>
            <person name="Johannesson H."/>
        </authorList>
    </citation>
    <scope>NUCLEOTIDE SEQUENCE</scope>
    <source>
        <strain evidence="4">CBS 955.72</strain>
    </source>
</reference>
<feature type="compositionally biased region" description="Basic and acidic residues" evidence="1">
    <location>
        <begin position="667"/>
        <end position="684"/>
    </location>
</feature>
<dbReference type="PANTHER" id="PTHR10622">
    <property type="entry name" value="HET DOMAIN-CONTAINING PROTEIN"/>
    <property type="match status" value="1"/>
</dbReference>
<evidence type="ECO:0000313" key="4">
    <source>
        <dbReference type="EMBL" id="KAK3350340.1"/>
    </source>
</evidence>
<feature type="region of interest" description="Disordered" evidence="1">
    <location>
        <begin position="611"/>
        <end position="684"/>
    </location>
</feature>
<dbReference type="AlphaFoldDB" id="A0AAJ0HGF7"/>
<gene>
    <name evidence="4" type="ORF">B0T25DRAFT_505795</name>
</gene>
<reference evidence="4" key="2">
    <citation type="submission" date="2023-06" db="EMBL/GenBank/DDBJ databases">
        <authorList>
            <consortium name="Lawrence Berkeley National Laboratory"/>
            <person name="Haridas S."/>
            <person name="Hensen N."/>
            <person name="Bonometti L."/>
            <person name="Westerberg I."/>
            <person name="Brannstrom I.O."/>
            <person name="Guillou S."/>
            <person name="Cros-Aarteil S."/>
            <person name="Calhoun S."/>
            <person name="Kuo A."/>
            <person name="Mondo S."/>
            <person name="Pangilinan J."/>
            <person name="Riley R."/>
            <person name="Labutti K."/>
            <person name="Andreopoulos B."/>
            <person name="Lipzen A."/>
            <person name="Chen C."/>
            <person name="Yanf M."/>
            <person name="Daum C."/>
            <person name="Ng V."/>
            <person name="Clum A."/>
            <person name="Steindorff A."/>
            <person name="Ohm R."/>
            <person name="Martin F."/>
            <person name="Silar P."/>
            <person name="Natvig D."/>
            <person name="Lalanne C."/>
            <person name="Gautier V."/>
            <person name="Ament-Velasquez S.L."/>
            <person name="Kruys A."/>
            <person name="Hutchinson M.I."/>
            <person name="Powell A.J."/>
            <person name="Barry K."/>
            <person name="Miller A.N."/>
            <person name="Grigoriev I.V."/>
            <person name="Debuchy R."/>
            <person name="Gladieux P."/>
            <person name="Thoren M.H."/>
            <person name="Johannesson H."/>
        </authorList>
    </citation>
    <scope>NUCLEOTIDE SEQUENCE</scope>
    <source>
        <strain evidence="4">CBS 955.72</strain>
    </source>
</reference>
<feature type="domain" description="Heterokaryon incompatibility" evidence="2">
    <location>
        <begin position="21"/>
        <end position="105"/>
    </location>
</feature>
<dbReference type="Proteomes" id="UP001275084">
    <property type="component" value="Unassembled WGS sequence"/>
</dbReference>
<dbReference type="Pfam" id="PF26640">
    <property type="entry name" value="DUF8212"/>
    <property type="match status" value="1"/>
</dbReference>
<protein>
    <submittedName>
        <fullName evidence="4">Heterokaryon incompatibility protein-domain-containing protein</fullName>
    </submittedName>
</protein>
<evidence type="ECO:0000313" key="5">
    <source>
        <dbReference type="Proteomes" id="UP001275084"/>
    </source>
</evidence>
<dbReference type="InterPro" id="IPR058525">
    <property type="entry name" value="DUF8212"/>
</dbReference>
<dbReference type="Pfam" id="PF06985">
    <property type="entry name" value="HET"/>
    <property type="match status" value="1"/>
</dbReference>
<evidence type="ECO:0000256" key="1">
    <source>
        <dbReference type="SAM" id="MobiDB-lite"/>
    </source>
</evidence>
<evidence type="ECO:0000259" key="2">
    <source>
        <dbReference type="Pfam" id="PF06985"/>
    </source>
</evidence>
<comment type="caution">
    <text evidence="4">The sequence shown here is derived from an EMBL/GenBank/DDBJ whole genome shotgun (WGS) entry which is preliminary data.</text>
</comment>
<feature type="domain" description="DUF8212" evidence="3">
    <location>
        <begin position="223"/>
        <end position="290"/>
    </location>
</feature>
<organism evidence="4 5">
    <name type="scientific">Lasiosphaeria hispida</name>
    <dbReference type="NCBI Taxonomy" id="260671"/>
    <lineage>
        <taxon>Eukaryota</taxon>
        <taxon>Fungi</taxon>
        <taxon>Dikarya</taxon>
        <taxon>Ascomycota</taxon>
        <taxon>Pezizomycotina</taxon>
        <taxon>Sordariomycetes</taxon>
        <taxon>Sordariomycetidae</taxon>
        <taxon>Sordariales</taxon>
        <taxon>Lasiosphaeriaceae</taxon>
        <taxon>Lasiosphaeria</taxon>
    </lineage>
</organism>
<sequence length="684" mass="77671">MRLLNTKTHNLSEFQSSVPPYAILSHTWGPDEVLYDDIFSEARTRRRGWAKLESCCQQAARDGWEWVWIDTCCIDKSDSSELSEAINSMFQWYEEAQVCYAFLEDVPKRYFSDEGVAFPWKWYFRSSRWFKRGWTLQELLAPTCLLFFDGVWNPIGSRESWVEEISLVTGIGVRQFLDFKSCSVATKLSWAARRETTRVEDRAYSLLGLLGVHMPLIYGEGKKAFVRLQHELMRQYNDETIFLWVSTALPNHLPERSRLPAAHMHHFGRPCASLFAESPDDYSASNGLVVWPFDSERRGFAVSNAGLSIRGELFEEAKGGRAGKPLFAIQLNCTWEWPPTESFKSPMMLPLTNTPPGSAFFQRAGAMIRSWREANATYSWQSLGKRDILIVPPQDDARLQQRQPSGIIAWVAPSDGRPGLPKLTKYGAHEYFLDKETMKWTAAWAGYGGRGSDIWSLDRSRVLSFKLGALLTPNTATISRIGVTVQGARTPVTFGLIIKAVNAFPAVGIWRMSESENSLEDLISYLNWEIKEQRYPDIALLGSGKVIRVTAKPAPVREPELDAKGLTANLLDKERKVSPTFKATITKHVYVEITEEQEVSEWSYVNTYRATSSQQVGSDSEKKPPGQQYDWRGNPVKPLPPYYVKQPRPARRGSPEVNDGYASPLEDGERADEQAYYRERYGGP</sequence>
<dbReference type="EMBL" id="JAUIQD010000005">
    <property type="protein sequence ID" value="KAK3350340.1"/>
    <property type="molecule type" value="Genomic_DNA"/>
</dbReference>
<name>A0AAJ0HGF7_9PEZI</name>
<accession>A0AAJ0HGF7</accession>
<dbReference type="PANTHER" id="PTHR10622:SF10">
    <property type="entry name" value="HET DOMAIN-CONTAINING PROTEIN"/>
    <property type="match status" value="1"/>
</dbReference>